<evidence type="ECO:0000256" key="1">
    <source>
        <dbReference type="SAM" id="MobiDB-lite"/>
    </source>
</evidence>
<reference evidence="3" key="1">
    <citation type="journal article" date="2023" name="Mol. Phylogenet. Evol.">
        <title>Genome-scale phylogeny and comparative genomics of the fungal order Sordariales.</title>
        <authorList>
            <person name="Hensen N."/>
            <person name="Bonometti L."/>
            <person name="Westerberg I."/>
            <person name="Brannstrom I.O."/>
            <person name="Guillou S."/>
            <person name="Cros-Aarteil S."/>
            <person name="Calhoun S."/>
            <person name="Haridas S."/>
            <person name="Kuo A."/>
            <person name="Mondo S."/>
            <person name="Pangilinan J."/>
            <person name="Riley R."/>
            <person name="LaButti K."/>
            <person name="Andreopoulos B."/>
            <person name="Lipzen A."/>
            <person name="Chen C."/>
            <person name="Yan M."/>
            <person name="Daum C."/>
            <person name="Ng V."/>
            <person name="Clum A."/>
            <person name="Steindorff A."/>
            <person name="Ohm R.A."/>
            <person name="Martin F."/>
            <person name="Silar P."/>
            <person name="Natvig D.O."/>
            <person name="Lalanne C."/>
            <person name="Gautier V."/>
            <person name="Ament-Velasquez S.L."/>
            <person name="Kruys A."/>
            <person name="Hutchinson M.I."/>
            <person name="Powell A.J."/>
            <person name="Barry K."/>
            <person name="Miller A.N."/>
            <person name="Grigoriev I.V."/>
            <person name="Debuchy R."/>
            <person name="Gladieux P."/>
            <person name="Hiltunen Thoren M."/>
            <person name="Johannesson H."/>
        </authorList>
    </citation>
    <scope>NUCLEOTIDE SEQUENCE [LARGE SCALE GENOMIC DNA]</scope>
    <source>
        <strain evidence="3">CBS 284.82</strain>
    </source>
</reference>
<accession>A0AAN6P4I1</accession>
<gene>
    <name evidence="2" type="ORF">C8A01DRAFT_41944</name>
</gene>
<name>A0AAN6P4I1_9PEZI</name>
<proteinExistence type="predicted"/>
<comment type="caution">
    <text evidence="2">The sequence shown here is derived from an EMBL/GenBank/DDBJ whole genome shotgun (WGS) entry which is preliminary data.</text>
</comment>
<dbReference type="EMBL" id="MU854748">
    <property type="protein sequence ID" value="KAK4031608.1"/>
    <property type="molecule type" value="Genomic_DNA"/>
</dbReference>
<feature type="compositionally biased region" description="Basic residues" evidence="1">
    <location>
        <begin position="359"/>
        <end position="376"/>
    </location>
</feature>
<feature type="region of interest" description="Disordered" evidence="1">
    <location>
        <begin position="345"/>
        <end position="410"/>
    </location>
</feature>
<keyword evidence="3" id="KW-1185">Reference proteome</keyword>
<evidence type="ECO:0000313" key="2">
    <source>
        <dbReference type="EMBL" id="KAK4031608.1"/>
    </source>
</evidence>
<sequence>MPTDIQGEGLHIAHDALAALAENPELLDRARARFSETPRYYPSYRSLLGSPTQPPSPDRRSEAQKRRERKRIEIKFEQEASMVFRQFDDQTCEELERLYCQPGYQRPPGVEGFDGHAHLNVKTRWTEQGIWREGYDLQWPVQRLWKHEELPSGCEASEERERDAPRPYHQFVYHVSKERERIQDELNPKTQPPGHGNFGRFGPPPAADSAARAQEGPVAVPPDINTTAYERVKSLWIKRNIWNVKWGVLPGMAWKHERPFDEMLEEALAAETPTKAPTAPQAISTAEMLENAISPPNSAAGGVRSPGGFGEDAKKRLAELDKALFDTLRGVSNNGVGTLKMPDTLDTGSVALGPVHSSKVSKRGKVGRPAPQRRRAVALESGSLAGPPRRSKRLQALRDSKSAATARGLR</sequence>
<protein>
    <submittedName>
        <fullName evidence="2">Uncharacterized protein</fullName>
    </submittedName>
</protein>
<dbReference type="Proteomes" id="UP001303115">
    <property type="component" value="Unassembled WGS sequence"/>
</dbReference>
<feature type="region of interest" description="Disordered" evidence="1">
    <location>
        <begin position="43"/>
        <end position="68"/>
    </location>
</feature>
<feature type="region of interest" description="Disordered" evidence="1">
    <location>
        <begin position="186"/>
        <end position="219"/>
    </location>
</feature>
<organism evidence="2 3">
    <name type="scientific">Parachaetomium inaequale</name>
    <dbReference type="NCBI Taxonomy" id="2588326"/>
    <lineage>
        <taxon>Eukaryota</taxon>
        <taxon>Fungi</taxon>
        <taxon>Dikarya</taxon>
        <taxon>Ascomycota</taxon>
        <taxon>Pezizomycotina</taxon>
        <taxon>Sordariomycetes</taxon>
        <taxon>Sordariomycetidae</taxon>
        <taxon>Sordariales</taxon>
        <taxon>Chaetomiaceae</taxon>
        <taxon>Parachaetomium</taxon>
    </lineage>
</organism>
<evidence type="ECO:0000313" key="3">
    <source>
        <dbReference type="Proteomes" id="UP001303115"/>
    </source>
</evidence>
<dbReference type="AlphaFoldDB" id="A0AAN6P4I1"/>
<feature type="compositionally biased region" description="Basic and acidic residues" evidence="1">
    <location>
        <begin position="57"/>
        <end position="68"/>
    </location>
</feature>